<reference evidence="1" key="1">
    <citation type="submission" date="2020-12" db="EMBL/GenBank/DDBJ databases">
        <title>Draft Genome of Candida africana.</title>
        <authorList>
            <person name="Ayanbimpe G.M."/>
            <person name="Enweani I.B."/>
            <person name="Aguiyi J.C."/>
            <person name="Nnadi U.P."/>
            <person name="Izam Y."/>
            <person name="Ubani A."/>
            <person name="Ngene A.C."/>
        </authorList>
    </citation>
    <scope>NUCLEOTIDE SEQUENCE</scope>
    <source>
        <strain evidence="1">CEC4854</strain>
    </source>
</reference>
<dbReference type="EMBL" id="JAENJO010000003">
    <property type="protein sequence ID" value="KAG8203617.1"/>
    <property type="molecule type" value="Genomic_DNA"/>
</dbReference>
<accession>A0ACB7FQK5</accession>
<feature type="non-terminal residue" evidence="1">
    <location>
        <position position="1"/>
    </location>
</feature>
<evidence type="ECO:0000313" key="2">
    <source>
        <dbReference type="Proteomes" id="UP000742417"/>
    </source>
</evidence>
<protein>
    <submittedName>
        <fullName evidence="1">Uncharacterized protein</fullName>
    </submittedName>
</protein>
<evidence type="ECO:0000313" key="1">
    <source>
        <dbReference type="EMBL" id="KAG8203617.1"/>
    </source>
</evidence>
<proteinExistence type="predicted"/>
<comment type="caution">
    <text evidence="1">The sequence shown here is derived from an EMBL/GenBank/DDBJ whole genome shotgun (WGS) entry which is preliminary data.</text>
</comment>
<name>A0ACB7FQK5_9ASCO</name>
<keyword evidence="2" id="KW-1185">Reference proteome</keyword>
<dbReference type="Proteomes" id="UP000742417">
    <property type="component" value="Unassembled WGS sequence"/>
</dbReference>
<sequence length="233" mass="26687">MSRDVQFYTDHASITTIGSAKLEPANRIKRFIDIIQSYRPQIFFIPGHLNFIADFLSRYNLDNIPDELNEDEILNQTQSIQLPTIGAHDPLPIGRIQHSHIHHIAIDNLTDQQLQQINDQLRGSFEPNESMELLPTDQFVILLDQFHVVLSSTQVVPVVTSDAFTQTATQVHANHHASIRVTDYIVCKIHWHPDHKILCTNVVRHCLVCQLSSTFDTVHRELYPLTPTKAFSR</sequence>
<organism evidence="1 2">
    <name type="scientific">Candida africana</name>
    <dbReference type="NCBI Taxonomy" id="241526"/>
    <lineage>
        <taxon>Eukaryota</taxon>
        <taxon>Fungi</taxon>
        <taxon>Dikarya</taxon>
        <taxon>Ascomycota</taxon>
        <taxon>Saccharomycotina</taxon>
        <taxon>Pichiomycetes</taxon>
        <taxon>Debaryomycetaceae</taxon>
        <taxon>Candida/Lodderomyces clade</taxon>
        <taxon>Candida</taxon>
    </lineage>
</organism>
<gene>
    <name evidence="1" type="ORF">GWM34_01759</name>
</gene>